<evidence type="ECO:0000313" key="8">
    <source>
        <dbReference type="Proteomes" id="UP000182983"/>
    </source>
</evidence>
<organism evidence="7 8">
    <name type="scientific">Magnetospirillum fulvum</name>
    <name type="common">Rhodospirillum fulvum</name>
    <dbReference type="NCBI Taxonomy" id="1082"/>
    <lineage>
        <taxon>Bacteria</taxon>
        <taxon>Pseudomonadati</taxon>
        <taxon>Pseudomonadota</taxon>
        <taxon>Alphaproteobacteria</taxon>
        <taxon>Rhodospirillales</taxon>
        <taxon>Rhodospirillaceae</taxon>
        <taxon>Magnetospirillum</taxon>
    </lineage>
</organism>
<evidence type="ECO:0000259" key="6">
    <source>
        <dbReference type="PROSITE" id="PS50885"/>
    </source>
</evidence>
<dbReference type="EMBL" id="FNWO01000013">
    <property type="protein sequence ID" value="SEH53944.1"/>
    <property type="molecule type" value="Genomic_DNA"/>
</dbReference>
<accession>A0A1H6IWB6</accession>
<dbReference type="SUPFAM" id="SSF58104">
    <property type="entry name" value="Methyl-accepting chemotaxis protein (MCP) signaling domain"/>
    <property type="match status" value="1"/>
</dbReference>
<keyword evidence="8" id="KW-1185">Reference proteome</keyword>
<dbReference type="PROSITE" id="PS50111">
    <property type="entry name" value="CHEMOTAXIS_TRANSDUC_2"/>
    <property type="match status" value="1"/>
</dbReference>
<protein>
    <submittedName>
        <fullName evidence="7">Methyl-accepting chemotaxis protein</fullName>
    </submittedName>
</protein>
<dbReference type="PROSITE" id="PS50885">
    <property type="entry name" value="HAMP"/>
    <property type="match status" value="1"/>
</dbReference>
<comment type="similarity">
    <text evidence="2">Belongs to the methyl-accepting chemotaxis (MCP) protein family.</text>
</comment>
<dbReference type="PANTHER" id="PTHR32089">
    <property type="entry name" value="METHYL-ACCEPTING CHEMOTAXIS PROTEIN MCPB"/>
    <property type="match status" value="1"/>
</dbReference>
<evidence type="ECO:0000256" key="3">
    <source>
        <dbReference type="PROSITE-ProRule" id="PRU00284"/>
    </source>
</evidence>
<proteinExistence type="inferred from homology"/>
<dbReference type="Proteomes" id="UP000182983">
    <property type="component" value="Unassembled WGS sequence"/>
</dbReference>
<dbReference type="AlphaFoldDB" id="A0A1H6IWB6"/>
<name>A0A1H6IWB6_MAGFU</name>
<keyword evidence="4" id="KW-1133">Transmembrane helix</keyword>
<dbReference type="Pfam" id="PF00015">
    <property type="entry name" value="MCPsignal"/>
    <property type="match status" value="1"/>
</dbReference>
<sequence>MKLTSIKAKIAIFAGLCLIGAISVQVVYGVITTRSGNDFVVSRTSEILDSKTRESMNNLASAQAGLLRSEFDSALIAARTMAHTFAMIVSPAAEGGMATDIRRRHINDILLNVLKNNERFNGTYTAWEPNALDGNDEAFRNRRDTGTDATGRFIPYWNRDQSGKIAMQALVEYDSRDLHPNGVMKGGWYIGPQSNGRESVLDPLPYIVQGRQVYLATLSVPIVAKGKFSGVAGADFNLEFVQKLALDVSRSLFGGKNKVVILSNMGLIVADSANPELIGQSYSSHSQTWQTDLSTVQSGRNSTEWQGDTLRTFAAIQLGRTEKPWSVLIEVPRNVVMAEANTLGQSLTERASSSVTWSALTSTLVALAAIAIMWVAAGGVARPIVAMTDAMKRLAAGDKSIDVPSRDQVDEIGQMAQAVQVFKDNAIRIEALQAEQAEAAAHTAAERKQARENLADSFEASVMGLVREVASSAEGMQSTAQSMSAAARQASTQAGSIAAAADSATENVQTVASAAEQLSASITEINRQVSEAAKISKTASEEAGRTNVMVQTLATAADRIGEVVKLINDIAAQTNLLALNATIEAARAGDAGKGFAVVAGEVKHLANQTAKATEEIGTQIGAVQDETRRAVAAIKTIGEVIDNVREISSGIAASVEQQGAATKEIARNVQQAAQGTQDVSANIGGVTNAVLSTGQAAETVLGSANSMTGSADRLRTEVASFLASIRG</sequence>
<dbReference type="Gene3D" id="1.10.287.950">
    <property type="entry name" value="Methyl-accepting chemotaxis protein"/>
    <property type="match status" value="1"/>
</dbReference>
<dbReference type="Pfam" id="PF00672">
    <property type="entry name" value="HAMP"/>
    <property type="match status" value="1"/>
</dbReference>
<dbReference type="PANTHER" id="PTHR32089:SF112">
    <property type="entry name" value="LYSOZYME-LIKE PROTEIN-RELATED"/>
    <property type="match status" value="1"/>
</dbReference>
<dbReference type="InterPro" id="IPR004089">
    <property type="entry name" value="MCPsignal_dom"/>
</dbReference>
<evidence type="ECO:0000256" key="1">
    <source>
        <dbReference type="ARBA" id="ARBA00023224"/>
    </source>
</evidence>
<evidence type="ECO:0000256" key="4">
    <source>
        <dbReference type="SAM" id="Phobius"/>
    </source>
</evidence>
<dbReference type="SMART" id="SM00304">
    <property type="entry name" value="HAMP"/>
    <property type="match status" value="1"/>
</dbReference>
<dbReference type="Gene3D" id="6.10.340.10">
    <property type="match status" value="1"/>
</dbReference>
<feature type="domain" description="Methyl-accepting transducer" evidence="5">
    <location>
        <begin position="472"/>
        <end position="694"/>
    </location>
</feature>
<dbReference type="Pfam" id="PF22673">
    <property type="entry name" value="MCP-like_PDC_1"/>
    <property type="match status" value="1"/>
</dbReference>
<dbReference type="SMART" id="SM00283">
    <property type="entry name" value="MA"/>
    <property type="match status" value="1"/>
</dbReference>
<dbReference type="CDD" id="cd06225">
    <property type="entry name" value="HAMP"/>
    <property type="match status" value="1"/>
</dbReference>
<gene>
    <name evidence="7" type="ORF">SAMN04244559_02857</name>
</gene>
<keyword evidence="4" id="KW-0812">Transmembrane</keyword>
<evidence type="ECO:0000313" key="7">
    <source>
        <dbReference type="EMBL" id="SEH53944.1"/>
    </source>
</evidence>
<dbReference type="InterPro" id="IPR003660">
    <property type="entry name" value="HAMP_dom"/>
</dbReference>
<dbReference type="CDD" id="cd12913">
    <property type="entry name" value="PDC1_MCP_like"/>
    <property type="match status" value="1"/>
</dbReference>
<dbReference type="GO" id="GO:0007165">
    <property type="term" value="P:signal transduction"/>
    <property type="evidence" value="ECO:0007669"/>
    <property type="project" value="UniProtKB-KW"/>
</dbReference>
<dbReference type="OrthoDB" id="9814362at2"/>
<keyword evidence="1 3" id="KW-0807">Transducer</keyword>
<dbReference type="GO" id="GO:0016020">
    <property type="term" value="C:membrane"/>
    <property type="evidence" value="ECO:0007669"/>
    <property type="project" value="InterPro"/>
</dbReference>
<keyword evidence="4" id="KW-0472">Membrane</keyword>
<feature type="transmembrane region" description="Helical" evidence="4">
    <location>
        <begin position="355"/>
        <end position="377"/>
    </location>
</feature>
<evidence type="ECO:0000256" key="2">
    <source>
        <dbReference type="ARBA" id="ARBA00029447"/>
    </source>
</evidence>
<dbReference type="RefSeq" id="WP_074769735.1">
    <property type="nucleotide sequence ID" value="NZ_FNWO01000013.1"/>
</dbReference>
<feature type="domain" description="HAMP" evidence="6">
    <location>
        <begin position="378"/>
        <end position="431"/>
    </location>
</feature>
<dbReference type="Gene3D" id="3.30.450.20">
    <property type="entry name" value="PAS domain"/>
    <property type="match status" value="1"/>
</dbReference>
<evidence type="ECO:0000259" key="5">
    <source>
        <dbReference type="PROSITE" id="PS50111"/>
    </source>
</evidence>
<reference evidence="8" key="1">
    <citation type="submission" date="2016-10" db="EMBL/GenBank/DDBJ databases">
        <authorList>
            <person name="Varghese N."/>
            <person name="Submissions S."/>
        </authorList>
    </citation>
    <scope>NUCLEOTIDE SEQUENCE [LARGE SCALE GENOMIC DNA]</scope>
    <source>
        <strain evidence="8">DSM 13234</strain>
    </source>
</reference>